<evidence type="ECO:0000256" key="4">
    <source>
        <dbReference type="ARBA" id="ARBA00023136"/>
    </source>
</evidence>
<dbReference type="Gene3D" id="1.10.287.950">
    <property type="entry name" value="Methyl-accepting chemotaxis protein"/>
    <property type="match status" value="1"/>
</dbReference>
<feature type="domain" description="Methyl-accepting transducer" evidence="8">
    <location>
        <begin position="123"/>
        <end position="359"/>
    </location>
</feature>
<evidence type="ECO:0000256" key="3">
    <source>
        <dbReference type="ARBA" id="ARBA00022989"/>
    </source>
</evidence>
<evidence type="ECO:0000256" key="5">
    <source>
        <dbReference type="ARBA" id="ARBA00023224"/>
    </source>
</evidence>
<dbReference type="SMART" id="SM00283">
    <property type="entry name" value="MA"/>
    <property type="match status" value="1"/>
</dbReference>
<protein>
    <submittedName>
        <fullName evidence="9">Methyl-accepting chemotaxis protein</fullName>
    </submittedName>
</protein>
<sequence length="395" mass="42677">MHRRTHKGQSLTKLTIMVTSAIAFVYLLACALLMSANPSKTTLLVCLAGMALALITSATFLMHTRVTSRLNAMAEFLVLVADPNKAPSSSLKDDRDDELSFAAHLLSDFVEHLRQIMEDVRIASRQLAGFSQTLVQSMDTTSKEVDSETHDIEQVTAVIHQVAAASQALSQRGQEISDAAGTTVEYLTEGTKAYSASRDSVQTLSSNIQTIAQDIDHLKHQSAEIGTVLEVIGGIAEQTNLLALNAAIEAARAGEQGRGFAVVADEVRALAHRTQESTVQIQKTVADLQASANHAVSGIANCRELSESSLQQSLAMEKVITKARESTRIVNDLTHQIATGTQQQQDATNTINTRMNHINDVSKGVCQRLKTTSSQAFAQLEEAQKVDQALNQICI</sequence>
<comment type="caution">
    <text evidence="9">The sequence shown here is derived from an EMBL/GenBank/DDBJ whole genome shotgun (WGS) entry which is preliminary data.</text>
</comment>
<evidence type="ECO:0000313" key="10">
    <source>
        <dbReference type="Proteomes" id="UP001595840"/>
    </source>
</evidence>
<dbReference type="PROSITE" id="PS50111">
    <property type="entry name" value="CHEMOTAXIS_TRANSDUC_2"/>
    <property type="match status" value="1"/>
</dbReference>
<evidence type="ECO:0000256" key="7">
    <source>
        <dbReference type="SAM" id="Phobius"/>
    </source>
</evidence>
<name>A0ABV8V4L9_9GAMM</name>
<feature type="transmembrane region" description="Helical" evidence="7">
    <location>
        <begin position="42"/>
        <end position="63"/>
    </location>
</feature>
<dbReference type="Pfam" id="PF00015">
    <property type="entry name" value="MCPsignal"/>
    <property type="match status" value="1"/>
</dbReference>
<dbReference type="PANTHER" id="PTHR32089">
    <property type="entry name" value="METHYL-ACCEPTING CHEMOTAXIS PROTEIN MCPB"/>
    <property type="match status" value="1"/>
</dbReference>
<keyword evidence="4 7" id="KW-0472">Membrane</keyword>
<proteinExistence type="predicted"/>
<keyword evidence="5 6" id="KW-0807">Transducer</keyword>
<gene>
    <name evidence="9" type="ORF">ACFOX3_07010</name>
</gene>
<evidence type="ECO:0000259" key="8">
    <source>
        <dbReference type="PROSITE" id="PS50111"/>
    </source>
</evidence>
<dbReference type="InterPro" id="IPR004089">
    <property type="entry name" value="MCPsignal_dom"/>
</dbReference>
<evidence type="ECO:0000256" key="6">
    <source>
        <dbReference type="PROSITE-ProRule" id="PRU00284"/>
    </source>
</evidence>
<dbReference type="Proteomes" id="UP001595840">
    <property type="component" value="Unassembled WGS sequence"/>
</dbReference>
<keyword evidence="3 7" id="KW-1133">Transmembrane helix</keyword>
<organism evidence="9 10">
    <name type="scientific">Simiduia curdlanivorans</name>
    <dbReference type="NCBI Taxonomy" id="1492769"/>
    <lineage>
        <taxon>Bacteria</taxon>
        <taxon>Pseudomonadati</taxon>
        <taxon>Pseudomonadota</taxon>
        <taxon>Gammaproteobacteria</taxon>
        <taxon>Cellvibrionales</taxon>
        <taxon>Cellvibrionaceae</taxon>
        <taxon>Simiduia</taxon>
    </lineage>
</organism>
<dbReference type="PANTHER" id="PTHR32089:SF119">
    <property type="entry name" value="METHYL-ACCEPTING CHEMOTAXIS PROTEIN CTPL"/>
    <property type="match status" value="1"/>
</dbReference>
<keyword evidence="10" id="KW-1185">Reference proteome</keyword>
<dbReference type="SUPFAM" id="SSF58104">
    <property type="entry name" value="Methyl-accepting chemotaxis protein (MCP) signaling domain"/>
    <property type="match status" value="1"/>
</dbReference>
<accession>A0ABV8V4L9</accession>
<feature type="transmembrane region" description="Helical" evidence="7">
    <location>
        <begin position="12"/>
        <end position="36"/>
    </location>
</feature>
<dbReference type="EMBL" id="JBHSCX010000005">
    <property type="protein sequence ID" value="MFC4362042.1"/>
    <property type="molecule type" value="Genomic_DNA"/>
</dbReference>
<dbReference type="RefSeq" id="WP_290259181.1">
    <property type="nucleotide sequence ID" value="NZ_JAUFQG010000004.1"/>
</dbReference>
<evidence type="ECO:0000256" key="1">
    <source>
        <dbReference type="ARBA" id="ARBA00004141"/>
    </source>
</evidence>
<evidence type="ECO:0000313" key="9">
    <source>
        <dbReference type="EMBL" id="MFC4362042.1"/>
    </source>
</evidence>
<evidence type="ECO:0000256" key="2">
    <source>
        <dbReference type="ARBA" id="ARBA00022692"/>
    </source>
</evidence>
<keyword evidence="2 7" id="KW-0812">Transmembrane</keyword>
<reference evidence="10" key="1">
    <citation type="journal article" date="2019" name="Int. J. Syst. Evol. Microbiol.">
        <title>The Global Catalogue of Microorganisms (GCM) 10K type strain sequencing project: providing services to taxonomists for standard genome sequencing and annotation.</title>
        <authorList>
            <consortium name="The Broad Institute Genomics Platform"/>
            <consortium name="The Broad Institute Genome Sequencing Center for Infectious Disease"/>
            <person name="Wu L."/>
            <person name="Ma J."/>
        </authorList>
    </citation>
    <scope>NUCLEOTIDE SEQUENCE [LARGE SCALE GENOMIC DNA]</scope>
    <source>
        <strain evidence="10">CECT 8570</strain>
    </source>
</reference>
<comment type="subcellular location">
    <subcellularLocation>
        <location evidence="1">Membrane</location>
        <topology evidence="1">Multi-pass membrane protein</topology>
    </subcellularLocation>
</comment>